<evidence type="ECO:0000313" key="12">
    <source>
        <dbReference type="Proteomes" id="UP000076079"/>
    </source>
</evidence>
<gene>
    <name evidence="11" type="primary">cysM</name>
    <name evidence="11" type="ORF">LuPra_02270</name>
</gene>
<dbReference type="EMBL" id="CP015136">
    <property type="protein sequence ID" value="AMY09061.1"/>
    <property type="molecule type" value="Genomic_DNA"/>
</dbReference>
<dbReference type="InterPro" id="IPR001216">
    <property type="entry name" value="P-phosphate_BS"/>
</dbReference>
<dbReference type="PROSITE" id="PS00901">
    <property type="entry name" value="CYS_SYNTHASE"/>
    <property type="match status" value="1"/>
</dbReference>
<dbReference type="Pfam" id="PF00291">
    <property type="entry name" value="PALP"/>
    <property type="match status" value="1"/>
</dbReference>
<evidence type="ECO:0000256" key="8">
    <source>
        <dbReference type="ARBA" id="ARBA00030296"/>
    </source>
</evidence>
<evidence type="ECO:0000256" key="2">
    <source>
        <dbReference type="ARBA" id="ARBA00007103"/>
    </source>
</evidence>
<feature type="domain" description="Tryptophan synthase beta chain-like PALP" evidence="10">
    <location>
        <begin position="11"/>
        <end position="297"/>
    </location>
</feature>
<keyword evidence="12" id="KW-1185">Reference proteome</keyword>
<keyword evidence="4" id="KW-0028">Amino-acid biosynthesis</keyword>
<dbReference type="SUPFAM" id="SSF53686">
    <property type="entry name" value="Tryptophan synthase beta subunit-like PLP-dependent enzymes"/>
    <property type="match status" value="1"/>
</dbReference>
<evidence type="ECO:0000256" key="9">
    <source>
        <dbReference type="ARBA" id="ARBA00033075"/>
    </source>
</evidence>
<dbReference type="Gene3D" id="3.40.50.1100">
    <property type="match status" value="2"/>
</dbReference>
<dbReference type="PANTHER" id="PTHR10314">
    <property type="entry name" value="CYSTATHIONINE BETA-SYNTHASE"/>
    <property type="match status" value="1"/>
</dbReference>
<organism evidence="11 12">
    <name type="scientific">Luteitalea pratensis</name>
    <dbReference type="NCBI Taxonomy" id="1855912"/>
    <lineage>
        <taxon>Bacteria</taxon>
        <taxon>Pseudomonadati</taxon>
        <taxon>Acidobacteriota</taxon>
        <taxon>Vicinamibacteria</taxon>
        <taxon>Vicinamibacterales</taxon>
        <taxon>Vicinamibacteraceae</taxon>
        <taxon>Luteitalea</taxon>
    </lineage>
</organism>
<keyword evidence="5 11" id="KW-0808">Transferase</keyword>
<proteinExistence type="inferred from homology"/>
<name>A0A143PKN8_LUTPR</name>
<dbReference type="CDD" id="cd01561">
    <property type="entry name" value="CBS_like"/>
    <property type="match status" value="1"/>
</dbReference>
<reference evidence="11 12" key="1">
    <citation type="journal article" date="2016" name="Genome Announc.">
        <title>First Complete Genome Sequence of a Subdivision 6 Acidobacterium Strain.</title>
        <authorList>
            <person name="Huang S."/>
            <person name="Vieira S."/>
            <person name="Bunk B."/>
            <person name="Riedel T."/>
            <person name="Sproer C."/>
            <person name="Overmann J."/>
        </authorList>
    </citation>
    <scope>NUCLEOTIDE SEQUENCE [LARGE SCALE GENOMIC DNA]</scope>
    <source>
        <strain evidence="12">DSM 100886 HEG_-6_39</strain>
    </source>
</reference>
<dbReference type="STRING" id="1855912.LuPra_02270"/>
<comment type="similarity">
    <text evidence="2">Belongs to the cysteine synthase/cystathionine beta-synthase family.</text>
</comment>
<evidence type="ECO:0000256" key="4">
    <source>
        <dbReference type="ARBA" id="ARBA00022605"/>
    </source>
</evidence>
<sequence>MTTGPTQGGSILDHIGNTPLLRLTRVGGMGDGVPDGVEVHAKAEHLNPSGSVKDRAALGMTLEGLRSGAMAPGKMILDATSGNTGIAYAMIGAALGYPVTICLPSNASPERKRILRIHGCEVIDTDPLSGTDGAQKEARRLVAQSPDRYFYPDQYNNPANWRAHFDHTGVEIWEQTGGRVTHFIAGLGTSGTFIGTARRLKEYDARIRCISMQPDMPLHGLEGMKHMASAVVPGIYDASVADEEVVVGSHEAQDMARRLAREEGLLVGVSAGANVYAAVRLARTLPPGSVVVTILCDTGSRYLSEQFWTGDVR</sequence>
<evidence type="ECO:0000256" key="3">
    <source>
        <dbReference type="ARBA" id="ARBA00019371"/>
    </source>
</evidence>
<protein>
    <recommendedName>
        <fullName evidence="3">Cysteine synthase</fullName>
    </recommendedName>
    <alternativeName>
        <fullName evidence="8">O-acetylserine (thiol)-lyase</fullName>
    </alternativeName>
    <alternativeName>
        <fullName evidence="9">O-acetylserine sulfhydrylase</fullName>
    </alternativeName>
</protein>
<evidence type="ECO:0000256" key="5">
    <source>
        <dbReference type="ARBA" id="ARBA00022679"/>
    </source>
</evidence>
<dbReference type="GO" id="GO:0016765">
    <property type="term" value="F:transferase activity, transferring alkyl or aryl (other than methyl) groups"/>
    <property type="evidence" value="ECO:0007669"/>
    <property type="project" value="UniProtKB-ARBA"/>
</dbReference>
<dbReference type="InterPro" id="IPR050214">
    <property type="entry name" value="Cys_Synth/Cystath_Beta-Synth"/>
</dbReference>
<evidence type="ECO:0000256" key="6">
    <source>
        <dbReference type="ARBA" id="ARBA00022898"/>
    </source>
</evidence>
<dbReference type="FunFam" id="3.40.50.1100:FF:000016">
    <property type="entry name" value="Cysteine synthase A"/>
    <property type="match status" value="1"/>
</dbReference>
<dbReference type="Proteomes" id="UP000076079">
    <property type="component" value="Chromosome"/>
</dbReference>
<dbReference type="PATRIC" id="fig|1813736.3.peg.2383"/>
<reference evidence="12" key="2">
    <citation type="submission" date="2016-04" db="EMBL/GenBank/DDBJ databases">
        <title>First Complete Genome Sequence of a Subdivision 6 Acidobacterium.</title>
        <authorList>
            <person name="Huang S."/>
            <person name="Vieira S."/>
            <person name="Bunk B."/>
            <person name="Riedel T."/>
            <person name="Sproeer C."/>
            <person name="Overmann J."/>
        </authorList>
    </citation>
    <scope>NUCLEOTIDE SEQUENCE [LARGE SCALE GENOMIC DNA]</scope>
    <source>
        <strain evidence="12">DSM 100886 HEG_-6_39</strain>
    </source>
</reference>
<dbReference type="OrthoDB" id="9808024at2"/>
<dbReference type="RefSeq" id="WP_110170840.1">
    <property type="nucleotide sequence ID" value="NZ_CP015136.1"/>
</dbReference>
<accession>A0A143PKN8</accession>
<evidence type="ECO:0000256" key="7">
    <source>
        <dbReference type="ARBA" id="ARBA00023192"/>
    </source>
</evidence>
<dbReference type="KEGG" id="abac:LuPra_02270"/>
<dbReference type="InterPro" id="IPR001926">
    <property type="entry name" value="TrpB-like_PALP"/>
</dbReference>
<dbReference type="AlphaFoldDB" id="A0A143PKN8"/>
<keyword evidence="6" id="KW-0663">Pyridoxal phosphate</keyword>
<evidence type="ECO:0000313" key="11">
    <source>
        <dbReference type="EMBL" id="AMY09061.1"/>
    </source>
</evidence>
<dbReference type="GO" id="GO:0006535">
    <property type="term" value="P:cysteine biosynthetic process from serine"/>
    <property type="evidence" value="ECO:0007669"/>
    <property type="project" value="InterPro"/>
</dbReference>
<evidence type="ECO:0000256" key="1">
    <source>
        <dbReference type="ARBA" id="ARBA00001933"/>
    </source>
</evidence>
<comment type="cofactor">
    <cofactor evidence="1">
        <name>pyridoxal 5'-phosphate</name>
        <dbReference type="ChEBI" id="CHEBI:597326"/>
    </cofactor>
</comment>
<dbReference type="InterPro" id="IPR036052">
    <property type="entry name" value="TrpB-like_PALP_sf"/>
</dbReference>
<keyword evidence="7" id="KW-0198">Cysteine biosynthesis</keyword>
<evidence type="ECO:0000259" key="10">
    <source>
        <dbReference type="Pfam" id="PF00291"/>
    </source>
</evidence>